<dbReference type="InterPro" id="IPR021324">
    <property type="entry name" value="DUF2929"/>
</dbReference>
<reference evidence="2 3" key="1">
    <citation type="journal article" date="2015" name="Genome Announc.">
        <title>Expanding the biotechnology potential of lactobacilli through comparative genomics of 213 strains and associated genera.</title>
        <authorList>
            <person name="Sun Z."/>
            <person name="Harris H.M."/>
            <person name="McCann A."/>
            <person name="Guo C."/>
            <person name="Argimon S."/>
            <person name="Zhang W."/>
            <person name="Yang X."/>
            <person name="Jeffery I.B."/>
            <person name="Cooney J.C."/>
            <person name="Kagawa T.F."/>
            <person name="Liu W."/>
            <person name="Song Y."/>
            <person name="Salvetti E."/>
            <person name="Wrobel A."/>
            <person name="Rasinkangas P."/>
            <person name="Parkhill J."/>
            <person name="Rea M.C."/>
            <person name="O'Sullivan O."/>
            <person name="Ritari J."/>
            <person name="Douillard F.P."/>
            <person name="Paul Ross R."/>
            <person name="Yang R."/>
            <person name="Briner A.E."/>
            <person name="Felis G.E."/>
            <person name="de Vos W.M."/>
            <person name="Barrangou R."/>
            <person name="Klaenhammer T.R."/>
            <person name="Caufield P.W."/>
            <person name="Cui Y."/>
            <person name="Zhang H."/>
            <person name="O'Toole P.W."/>
        </authorList>
    </citation>
    <scope>NUCLEOTIDE SEQUENCE [LARGE SCALE GENOMIC DNA]</scope>
    <source>
        <strain evidence="2 3">DSM 15429</strain>
    </source>
</reference>
<dbReference type="EMBL" id="AZFC01000015">
    <property type="protein sequence ID" value="KRL48866.1"/>
    <property type="molecule type" value="Genomic_DNA"/>
</dbReference>
<feature type="transmembrane region" description="Helical" evidence="1">
    <location>
        <begin position="39"/>
        <end position="59"/>
    </location>
</feature>
<name>A0A0R1R4R0_9LACO</name>
<feature type="transmembrane region" description="Helical" evidence="1">
    <location>
        <begin position="7"/>
        <end position="27"/>
    </location>
</feature>
<evidence type="ECO:0000313" key="2">
    <source>
        <dbReference type="EMBL" id="KRL48866.1"/>
    </source>
</evidence>
<evidence type="ECO:0000313" key="3">
    <source>
        <dbReference type="Proteomes" id="UP000051835"/>
    </source>
</evidence>
<dbReference type="PATRIC" id="fig|1423805.4.peg.1368"/>
<accession>A0A0R1R4R0</accession>
<evidence type="ECO:0000256" key="1">
    <source>
        <dbReference type="SAM" id="Phobius"/>
    </source>
</evidence>
<dbReference type="AlphaFoldDB" id="A0A0R1R4R0"/>
<proteinExistence type="predicted"/>
<keyword evidence="1" id="KW-1133">Transmembrane helix</keyword>
<gene>
    <name evidence="2" type="ORF">FD37_GL001334</name>
</gene>
<dbReference type="Pfam" id="PF11151">
    <property type="entry name" value="DUF2929"/>
    <property type="match status" value="1"/>
</dbReference>
<comment type="caution">
    <text evidence="2">The sequence shown here is derived from an EMBL/GenBank/DDBJ whole genome shotgun (WGS) entry which is preliminary data.</text>
</comment>
<organism evidence="2 3">
    <name type="scientific">Levilactobacillus spicheri DSM 15429</name>
    <dbReference type="NCBI Taxonomy" id="1423805"/>
    <lineage>
        <taxon>Bacteria</taxon>
        <taxon>Bacillati</taxon>
        <taxon>Bacillota</taxon>
        <taxon>Bacilli</taxon>
        <taxon>Lactobacillales</taxon>
        <taxon>Lactobacillaceae</taxon>
        <taxon>Levilactobacillus</taxon>
    </lineage>
</organism>
<dbReference type="Proteomes" id="UP000051835">
    <property type="component" value="Unassembled WGS sequence"/>
</dbReference>
<keyword evidence="1" id="KW-0812">Transmembrane</keyword>
<sequence>MTRMKWLESNLVVIFWAIVFGEVIGYIGRSLEQMTYQPMQIGLTMAIVAFIAVNGIYLLSRSETKQQ</sequence>
<keyword evidence="1" id="KW-0472">Membrane</keyword>
<protein>
    <submittedName>
        <fullName evidence="2">Uncharacterized protein</fullName>
    </submittedName>
</protein>